<reference evidence="2" key="2">
    <citation type="submission" date="2020-08" db="EMBL/GenBank/DDBJ databases">
        <authorList>
            <person name="Chen M."/>
            <person name="Teng W."/>
            <person name="Zhao L."/>
            <person name="Hu C."/>
            <person name="Zhou Y."/>
            <person name="Han B."/>
            <person name="Song L."/>
            <person name="Shu W."/>
        </authorList>
    </citation>
    <scope>NUCLEOTIDE SEQUENCE</scope>
    <source>
        <strain evidence="2">FACHB-1375</strain>
    </source>
</reference>
<dbReference type="AlphaFoldDB" id="A0A926ZIK9"/>
<proteinExistence type="predicted"/>
<reference evidence="2" key="1">
    <citation type="journal article" date="2015" name="ISME J.">
        <title>Draft Genome Sequence of Streptomyces incarnatus NRRL8089, which Produces the Nucleoside Antibiotic Sinefungin.</title>
        <authorList>
            <person name="Oshima K."/>
            <person name="Hattori M."/>
            <person name="Shimizu H."/>
            <person name="Fukuda K."/>
            <person name="Nemoto M."/>
            <person name="Inagaki K."/>
            <person name="Tamura T."/>
        </authorList>
    </citation>
    <scope>NUCLEOTIDE SEQUENCE</scope>
    <source>
        <strain evidence="2">FACHB-1375</strain>
    </source>
</reference>
<accession>A0A926ZIK9</accession>
<dbReference type="RefSeq" id="WP_190471161.1">
    <property type="nucleotide sequence ID" value="NZ_JACJPW010000087.1"/>
</dbReference>
<dbReference type="Proteomes" id="UP000641646">
    <property type="component" value="Unassembled WGS sequence"/>
</dbReference>
<evidence type="ECO:0000256" key="1">
    <source>
        <dbReference type="SAM" id="MobiDB-lite"/>
    </source>
</evidence>
<feature type="region of interest" description="Disordered" evidence="1">
    <location>
        <begin position="34"/>
        <end position="57"/>
    </location>
</feature>
<name>A0A926ZIK9_9CYAN</name>
<evidence type="ECO:0008006" key="4">
    <source>
        <dbReference type="Google" id="ProtNLM"/>
    </source>
</evidence>
<keyword evidence="3" id="KW-1185">Reference proteome</keyword>
<dbReference type="PROSITE" id="PS51257">
    <property type="entry name" value="PROKAR_LIPOPROTEIN"/>
    <property type="match status" value="1"/>
</dbReference>
<protein>
    <recommendedName>
        <fullName evidence="4">Lipoprotein</fullName>
    </recommendedName>
</protein>
<evidence type="ECO:0000313" key="2">
    <source>
        <dbReference type="EMBL" id="MBD2184553.1"/>
    </source>
</evidence>
<sequence length="159" mass="17611">MVYQAPKNITQLLIPFTLVSLGLFILTGCDSKTNPNDQPSSNIPTSEESSPILSEPLPRPYNPLGTCPYNIVHLKEELAEASSRVLGHYVGNIHLNTDLSIKIDLAQRASEDPRCAEEARIQQLPQMVVSAQQALAIGQKNLERTMESVRKLQENMPSF</sequence>
<comment type="caution">
    <text evidence="2">The sequence shown here is derived from an EMBL/GenBank/DDBJ whole genome shotgun (WGS) entry which is preliminary data.</text>
</comment>
<dbReference type="EMBL" id="JACJPW010000087">
    <property type="protein sequence ID" value="MBD2184553.1"/>
    <property type="molecule type" value="Genomic_DNA"/>
</dbReference>
<feature type="compositionally biased region" description="Low complexity" evidence="1">
    <location>
        <begin position="43"/>
        <end position="56"/>
    </location>
</feature>
<evidence type="ECO:0000313" key="3">
    <source>
        <dbReference type="Proteomes" id="UP000641646"/>
    </source>
</evidence>
<organism evidence="2 3">
    <name type="scientific">Aerosakkonema funiforme FACHB-1375</name>
    <dbReference type="NCBI Taxonomy" id="2949571"/>
    <lineage>
        <taxon>Bacteria</taxon>
        <taxon>Bacillati</taxon>
        <taxon>Cyanobacteriota</taxon>
        <taxon>Cyanophyceae</taxon>
        <taxon>Oscillatoriophycideae</taxon>
        <taxon>Aerosakkonematales</taxon>
        <taxon>Aerosakkonemataceae</taxon>
        <taxon>Aerosakkonema</taxon>
    </lineage>
</organism>
<gene>
    <name evidence="2" type="ORF">H6G03_26370</name>
</gene>